<dbReference type="GO" id="GO:0004222">
    <property type="term" value="F:metalloendopeptidase activity"/>
    <property type="evidence" value="ECO:0007669"/>
    <property type="project" value="TreeGrafter"/>
</dbReference>
<evidence type="ECO:0000313" key="2">
    <source>
        <dbReference type="EMBL" id="KAB2343958.1"/>
    </source>
</evidence>
<organism evidence="2 3">
    <name type="scientific">Actinomadura rudentiformis</name>
    <dbReference type="NCBI Taxonomy" id="359158"/>
    <lineage>
        <taxon>Bacteria</taxon>
        <taxon>Bacillati</taxon>
        <taxon>Actinomycetota</taxon>
        <taxon>Actinomycetes</taxon>
        <taxon>Streptosporangiales</taxon>
        <taxon>Thermomonosporaceae</taxon>
        <taxon>Actinomadura</taxon>
    </lineage>
</organism>
<comment type="caution">
    <text evidence="2">The sequence shown here is derived from an EMBL/GenBank/DDBJ whole genome shotgun (WGS) entry which is preliminary data.</text>
</comment>
<reference evidence="2 3" key="1">
    <citation type="submission" date="2019-09" db="EMBL/GenBank/DDBJ databases">
        <title>Actinomadura physcomitrii sp. nov., a novel actinomycete isolated from moss [Physcomitrium sphaericum (Ludw) Fuernr].</title>
        <authorList>
            <person name="Zhuang X."/>
            <person name="Liu C."/>
        </authorList>
    </citation>
    <scope>NUCLEOTIDE SEQUENCE [LARGE SCALE GENOMIC DNA]</scope>
    <source>
        <strain evidence="2 3">HMC1</strain>
    </source>
</reference>
<dbReference type="InterPro" id="IPR011055">
    <property type="entry name" value="Dup_hybrid_motif"/>
</dbReference>
<dbReference type="SUPFAM" id="SSF51261">
    <property type="entry name" value="Duplicated hybrid motif"/>
    <property type="match status" value="1"/>
</dbReference>
<feature type="domain" description="M23ase beta-sheet core" evidence="1">
    <location>
        <begin position="99"/>
        <end position="197"/>
    </location>
</feature>
<protein>
    <submittedName>
        <fullName evidence="2">M23 family metallopeptidase</fullName>
    </submittedName>
</protein>
<dbReference type="Pfam" id="PF01551">
    <property type="entry name" value="Peptidase_M23"/>
    <property type="match status" value="1"/>
</dbReference>
<proteinExistence type="predicted"/>
<dbReference type="CDD" id="cd12797">
    <property type="entry name" value="M23_peptidase"/>
    <property type="match status" value="1"/>
</dbReference>
<dbReference type="AlphaFoldDB" id="A0A6H9YGF1"/>
<dbReference type="OrthoDB" id="1099523at2"/>
<dbReference type="Gene3D" id="2.70.70.10">
    <property type="entry name" value="Glucose Permease (Domain IIA)"/>
    <property type="match status" value="1"/>
</dbReference>
<evidence type="ECO:0000259" key="1">
    <source>
        <dbReference type="Pfam" id="PF01551"/>
    </source>
</evidence>
<evidence type="ECO:0000313" key="3">
    <source>
        <dbReference type="Proteomes" id="UP000468735"/>
    </source>
</evidence>
<accession>A0A6H9YGF1</accession>
<dbReference type="EMBL" id="WBMT01000017">
    <property type="protein sequence ID" value="KAB2343958.1"/>
    <property type="molecule type" value="Genomic_DNA"/>
</dbReference>
<dbReference type="InterPro" id="IPR050570">
    <property type="entry name" value="Cell_wall_metabolism_enzyme"/>
</dbReference>
<name>A0A6H9YGF1_9ACTN</name>
<dbReference type="Proteomes" id="UP000468735">
    <property type="component" value="Unassembled WGS sequence"/>
</dbReference>
<keyword evidence="3" id="KW-1185">Reference proteome</keyword>
<dbReference type="PANTHER" id="PTHR21666:SF270">
    <property type="entry name" value="MUREIN HYDROLASE ACTIVATOR ENVC"/>
    <property type="match status" value="1"/>
</dbReference>
<gene>
    <name evidence="2" type="ORF">F8566_31930</name>
</gene>
<dbReference type="InterPro" id="IPR016047">
    <property type="entry name" value="M23ase_b-sheet_dom"/>
</dbReference>
<dbReference type="PANTHER" id="PTHR21666">
    <property type="entry name" value="PEPTIDASE-RELATED"/>
    <property type="match status" value="1"/>
</dbReference>
<sequence>MRASGSETKDDAVTHILSSWKGKVIVATGGVAVASGLVIGGMVATSGNAAPPKTATPVSADNASAAAMPPFRLPFPCGQKWRGDTTASSAHTKYEIDFNQGRDLSNVDEGRTVVAAAAGTVIRSTRHVNQSGYGNHVVVQHSGGYQSWYAHLKYRSVKVGQKVKSGTKIGAVGRTTRPSNSGMTAHLHYEVRKNGQYPPVAAYFSGKRFPYPQPRPGVTLTACKGGSTPPPASPVAKICGKGFKQIDSRALGKAGRVYLGYNKANKNNCVITVKGKGKKVKMSAFLQPKGGKAKTDTGNFTQYAGPVKVAAPGKCVKWGGYIGSTKWYSGWSHCG</sequence>